<dbReference type="Pfam" id="PF14905">
    <property type="entry name" value="OMP_b-brl_3"/>
    <property type="match status" value="1"/>
</dbReference>
<evidence type="ECO:0000259" key="4">
    <source>
        <dbReference type="Pfam" id="PF14905"/>
    </source>
</evidence>
<dbReference type="OrthoDB" id="8764943at2"/>
<dbReference type="STRING" id="558155.SAMN04487911_13418"/>
<keyword evidence="6" id="KW-1185">Reference proteome</keyword>
<feature type="domain" description="Outer membrane protein beta-barrel" evidence="4">
    <location>
        <begin position="357"/>
        <end position="763"/>
    </location>
</feature>
<evidence type="ECO:0000313" key="6">
    <source>
        <dbReference type="Proteomes" id="UP000184231"/>
    </source>
</evidence>
<keyword evidence="5" id="KW-0675">Receptor</keyword>
<evidence type="ECO:0000313" key="5">
    <source>
        <dbReference type="EMBL" id="SHJ75089.1"/>
    </source>
</evidence>
<accession>A0A1M6LV59</accession>
<dbReference type="InterPro" id="IPR036942">
    <property type="entry name" value="Beta-barrel_TonB_sf"/>
</dbReference>
<dbReference type="GO" id="GO:0009279">
    <property type="term" value="C:cell outer membrane"/>
    <property type="evidence" value="ECO:0007669"/>
    <property type="project" value="UniProtKB-SubCell"/>
</dbReference>
<keyword evidence="2" id="KW-0472">Membrane</keyword>
<evidence type="ECO:0000256" key="3">
    <source>
        <dbReference type="ARBA" id="ARBA00023237"/>
    </source>
</evidence>
<dbReference type="PANTHER" id="PTHR40980">
    <property type="entry name" value="PLUG DOMAIN-CONTAINING PROTEIN"/>
    <property type="match status" value="1"/>
</dbReference>
<dbReference type="Gene3D" id="2.40.170.20">
    <property type="entry name" value="TonB-dependent receptor, beta-barrel domain"/>
    <property type="match status" value="1"/>
</dbReference>
<dbReference type="Pfam" id="PF13715">
    <property type="entry name" value="CarbopepD_reg_2"/>
    <property type="match status" value="1"/>
</dbReference>
<dbReference type="AlphaFoldDB" id="A0A1M6LV59"/>
<keyword evidence="3" id="KW-0998">Cell outer membrane</keyword>
<dbReference type="EMBL" id="FQYX01000034">
    <property type="protein sequence ID" value="SHJ75089.1"/>
    <property type="molecule type" value="Genomic_DNA"/>
</dbReference>
<reference evidence="5 6" key="1">
    <citation type="submission" date="2016-11" db="EMBL/GenBank/DDBJ databases">
        <authorList>
            <person name="Jaros S."/>
            <person name="Januszkiewicz K."/>
            <person name="Wedrychowicz H."/>
        </authorList>
    </citation>
    <scope>NUCLEOTIDE SEQUENCE [LARGE SCALE GENOMIC DNA]</scope>
    <source>
        <strain evidence="5 6">CGMCC 1.8863</strain>
    </source>
</reference>
<protein>
    <submittedName>
        <fullName evidence="5">Outer membrane receptor proteins, mostly Fe transport</fullName>
    </submittedName>
</protein>
<organism evidence="5 6">
    <name type="scientific">Arenibacter nanhaiticus</name>
    <dbReference type="NCBI Taxonomy" id="558155"/>
    <lineage>
        <taxon>Bacteria</taxon>
        <taxon>Pseudomonadati</taxon>
        <taxon>Bacteroidota</taxon>
        <taxon>Flavobacteriia</taxon>
        <taxon>Flavobacteriales</taxon>
        <taxon>Flavobacteriaceae</taxon>
        <taxon>Arenibacter</taxon>
    </lineage>
</organism>
<comment type="subcellular location">
    <subcellularLocation>
        <location evidence="1">Cell outer membrane</location>
    </subcellularLocation>
</comment>
<proteinExistence type="predicted"/>
<dbReference type="Proteomes" id="UP000184231">
    <property type="component" value="Unassembled WGS sequence"/>
</dbReference>
<dbReference type="PANTHER" id="PTHR40980:SF4">
    <property type="entry name" value="TONB-DEPENDENT RECEPTOR-LIKE BETA-BARREL DOMAIN-CONTAINING PROTEIN"/>
    <property type="match status" value="1"/>
</dbReference>
<evidence type="ECO:0000256" key="1">
    <source>
        <dbReference type="ARBA" id="ARBA00004442"/>
    </source>
</evidence>
<name>A0A1M6LV59_9FLAO</name>
<sequence>MWGQEFQISGEVRQTNGQNIAFANLVLLHASDSSFVTGTASDENGFFAFNNIAPNAYFLQASYIGNSSPFRRIELTSNTSLETIFLDNEIQELHEVVVVSNKPTVVKKVDRLVFNIENTALSESDIWEVLKNTPSVFVMNEKITVKGESGVQIYINDKRVQLPQSDVLQLLSGTGASAVQAIEVISAPPAKYDAEGGAIINIKMKKNLVSGYNGAVFNRYEQGVFPQQMLGTNHYFKGKKLETSFNYSFGQEKFLTRYTDVTYFMDQGNVRETWTSYLESIDKRKKHTASVFLDYPLDDNNTLAFSSIASLRPLGNARDFSDTRIQEQDTPNGSGFYTNIDSESEGVNTAFYLDYIRKLNPEGARLSFNSHLTYYQYEREQLLSTDFYDNNRRVANENDFSTTNDQQTNLYSLQTDYQSPIGEKSTLETGLKYALINSESRIDQVGFDRDQPGIDPTEKGVFLYDEHIWAAYASFQTQGEKWSLKSGLRAEYTETTSNFSQLNKKVKKDYLELFPSLYLRFAPHDNHQWGLSVKRSIARPSYDKVNPFQVFQSNNSVVEGNMDLQPSFKHSAIFSYTYQSDYTFELFYRYHTNIIRLLTFQDNEYELLRFRTSNVDRELAYGSDFIYNKGVAKFWDTYFLASYFYSAERFVDLDSQQKIDQGLWTLLVKWNNNFSLLKDKSLSGNINFMYVSPIIRGNSRQEKYNEWEISLKKTVFGKRGILSMGLTDVFKQFNLRNTRKYGNQYNTSVYRPDGRIFSLGFRYKFGNLGIKDNYRSKNVEERNRL</sequence>
<dbReference type="SUPFAM" id="SSF49464">
    <property type="entry name" value="Carboxypeptidase regulatory domain-like"/>
    <property type="match status" value="1"/>
</dbReference>
<dbReference type="InterPro" id="IPR008969">
    <property type="entry name" value="CarboxyPept-like_regulatory"/>
</dbReference>
<gene>
    <name evidence="5" type="ORF">SAMN04487911_13418</name>
</gene>
<evidence type="ECO:0000256" key="2">
    <source>
        <dbReference type="ARBA" id="ARBA00023136"/>
    </source>
</evidence>
<dbReference type="InterPro" id="IPR041700">
    <property type="entry name" value="OMP_b-brl_3"/>
</dbReference>
<dbReference type="SUPFAM" id="SSF56935">
    <property type="entry name" value="Porins"/>
    <property type="match status" value="1"/>
</dbReference>